<evidence type="ECO:0000259" key="1">
    <source>
        <dbReference type="Pfam" id="PF17116"/>
    </source>
</evidence>
<sequence>MMKREKLRCWLKAIRRAMKEEIFTVFFRFFGNHRAPERVFWINAVKIKAPAIERPDMKRIILFLISSLSLVPVFASGKTGGLHPEIRDRRSEIRDPSGYVGDIHSVKLYRPGDQTSFPMYALNSAEGLELHFDDLDADVKNYYYAFQLCNADWSPSILNPFEYTQGFRNVRITNYRQSSMTSTRYTHYQASVPDRNCAPSRSGNYLLKVFINGDTSQLAFSKRFVVTDNKAVVAVQVQQPYNARYFRTHQKLFIGVTPDERRVRLMGPQDLKVVVLQNNNWATSLQFNRPTIYRGNYYEYSDETLTGIPAGMEWRWADIRSLRLMSDRVESINTRADTTQIYMRPDAPRNGQMRVYYRDLNGAYSIESMEGLNPFWQTEYGAVHFRFQPPGGQAIEGRDVYVFGELTNYAQDGDGLMTFNSDKGVYEATLYLKQGYYNYQYMTLPSGKGGYPDFEATEGNNWSTENSYIVLVYYRPFGAQADELIGASRVSSLFSDELRQR</sequence>
<dbReference type="SUPFAM" id="SSF81296">
    <property type="entry name" value="E set domains"/>
    <property type="match status" value="1"/>
</dbReference>
<gene>
    <name evidence="2" type="ORF">EPD60_07365</name>
</gene>
<reference evidence="2 3" key="1">
    <citation type="submission" date="2019-03" db="EMBL/GenBank/DDBJ databases">
        <authorList>
            <person name="Kim M.K.M."/>
        </authorList>
    </citation>
    <scope>NUCLEOTIDE SEQUENCE [LARGE SCALE GENOMIC DNA]</scope>
    <source>
        <strain evidence="2 3">17J68-12</strain>
    </source>
</reference>
<comment type="caution">
    <text evidence="2">The sequence shown here is derived from an EMBL/GenBank/DDBJ whole genome shotgun (WGS) entry which is preliminary data.</text>
</comment>
<dbReference type="OrthoDB" id="1522602at2"/>
<dbReference type="EMBL" id="SJZI01000011">
    <property type="protein sequence ID" value="TCJ16555.1"/>
    <property type="molecule type" value="Genomic_DNA"/>
</dbReference>
<accession>A0A4R1BH12</accession>
<dbReference type="InterPro" id="IPR013783">
    <property type="entry name" value="Ig-like_fold"/>
</dbReference>
<protein>
    <submittedName>
        <fullName evidence="2">DUF5103 domain-containing protein</fullName>
    </submittedName>
</protein>
<dbReference type="Pfam" id="PF17116">
    <property type="entry name" value="T9SS_plug_1st"/>
    <property type="match status" value="1"/>
</dbReference>
<proteinExistence type="predicted"/>
<dbReference type="Proteomes" id="UP000295334">
    <property type="component" value="Unassembled WGS sequence"/>
</dbReference>
<evidence type="ECO:0000313" key="3">
    <source>
        <dbReference type="Proteomes" id="UP000295334"/>
    </source>
</evidence>
<organism evidence="2 3">
    <name type="scientific">Flaviaesturariibacter flavus</name>
    <dbReference type="NCBI Taxonomy" id="2502780"/>
    <lineage>
        <taxon>Bacteria</taxon>
        <taxon>Pseudomonadati</taxon>
        <taxon>Bacteroidota</taxon>
        <taxon>Chitinophagia</taxon>
        <taxon>Chitinophagales</taxon>
        <taxon>Chitinophagaceae</taxon>
        <taxon>Flaviaestuariibacter</taxon>
    </lineage>
</organism>
<dbReference type="InterPro" id="IPR031345">
    <property type="entry name" value="T9SS_Plug_N"/>
</dbReference>
<keyword evidence="3" id="KW-1185">Reference proteome</keyword>
<dbReference type="Gene3D" id="2.60.40.10">
    <property type="entry name" value="Immunoglobulins"/>
    <property type="match status" value="1"/>
</dbReference>
<dbReference type="AlphaFoldDB" id="A0A4R1BH12"/>
<name>A0A4R1BH12_9BACT</name>
<feature type="domain" description="Type 9 secretion system plug protein N-terminal" evidence="1">
    <location>
        <begin position="103"/>
        <end position="227"/>
    </location>
</feature>
<evidence type="ECO:0000313" key="2">
    <source>
        <dbReference type="EMBL" id="TCJ16555.1"/>
    </source>
</evidence>
<dbReference type="InterPro" id="IPR014756">
    <property type="entry name" value="Ig_E-set"/>
</dbReference>